<protein>
    <submittedName>
        <fullName evidence="1">Uncharacterized protein</fullName>
    </submittedName>
</protein>
<comment type="caution">
    <text evidence="1">The sequence shown here is derived from an EMBL/GenBank/DDBJ whole genome shotgun (WGS) entry which is preliminary data.</text>
</comment>
<keyword evidence="2" id="KW-1185">Reference proteome</keyword>
<organism evidence="1 2">
    <name type="scientific">Coniosporium uncinatum</name>
    <dbReference type="NCBI Taxonomy" id="93489"/>
    <lineage>
        <taxon>Eukaryota</taxon>
        <taxon>Fungi</taxon>
        <taxon>Dikarya</taxon>
        <taxon>Ascomycota</taxon>
        <taxon>Pezizomycotina</taxon>
        <taxon>Dothideomycetes</taxon>
        <taxon>Dothideomycetes incertae sedis</taxon>
        <taxon>Coniosporium</taxon>
    </lineage>
</organism>
<reference evidence="1" key="1">
    <citation type="submission" date="2024-09" db="EMBL/GenBank/DDBJ databases">
        <title>Black Yeasts Isolated from many extreme environments.</title>
        <authorList>
            <person name="Coleine C."/>
            <person name="Stajich J.E."/>
            <person name="Selbmann L."/>
        </authorList>
    </citation>
    <scope>NUCLEOTIDE SEQUENCE</scope>
    <source>
        <strain evidence="1">CCFEE 5737</strain>
    </source>
</reference>
<proteinExistence type="predicted"/>
<accession>A0ACC3D3T7</accession>
<sequence>AKRGNTCWNLGKSLDAIPNEADWGNAPATGNTFDDAKAGGYKSIRLPVTWTNHTGPAPDYTIDPSWLRRVSDVIDMSLSRDLYTIINVHHDSWQWTDVTVANANLTMIEDRFRKIWAQIASAYVCKPSLLAFEPITEPPATTAEHGAEINKLNQIFLDTISSSGGFNAQRVVTLCGGGMDSIKTSQWFKRPSNITNPWALQYHYSAPYDFIFSAWARRSGQALEADLANIRNNFTDVPLVIGEWAASPVATESAARCKYIDFFVRTARKYGTTTMLWDNGQDFLDRTQSRWRDPTAQSILSVAASSTNTSNALPDSTEDL</sequence>
<name>A0ACC3D3T7_9PEZI</name>
<gene>
    <name evidence="1" type="ORF">LTS18_006398</name>
</gene>
<feature type="non-terminal residue" evidence="1">
    <location>
        <position position="1"/>
    </location>
</feature>
<dbReference type="EMBL" id="JAWDJW010007881">
    <property type="protein sequence ID" value="KAK3061372.1"/>
    <property type="molecule type" value="Genomic_DNA"/>
</dbReference>
<dbReference type="Proteomes" id="UP001186974">
    <property type="component" value="Unassembled WGS sequence"/>
</dbReference>
<evidence type="ECO:0000313" key="2">
    <source>
        <dbReference type="Proteomes" id="UP001186974"/>
    </source>
</evidence>
<evidence type="ECO:0000313" key="1">
    <source>
        <dbReference type="EMBL" id="KAK3061372.1"/>
    </source>
</evidence>